<reference evidence="3" key="1">
    <citation type="journal article" date="2019" name="Int. J. Syst. Evol. Microbiol.">
        <title>The Global Catalogue of Microorganisms (GCM) 10K type strain sequencing project: providing services to taxonomists for standard genome sequencing and annotation.</title>
        <authorList>
            <consortium name="The Broad Institute Genomics Platform"/>
            <consortium name="The Broad Institute Genome Sequencing Center for Infectious Disease"/>
            <person name="Wu L."/>
            <person name="Ma J."/>
        </authorList>
    </citation>
    <scope>NUCLEOTIDE SEQUENCE [LARGE SCALE GENOMIC DNA]</scope>
    <source>
        <strain evidence="3">JCM 17727</strain>
    </source>
</reference>
<dbReference type="Gene3D" id="2.40.160.10">
    <property type="entry name" value="Porin"/>
    <property type="match status" value="1"/>
</dbReference>
<sequence length="1238" mass="139292">MSRLMVKNVAQPLLSFGLGAILFSLAPEAFSAEPQEPAKEYSCDNSECKTEEGLIFRVKSKGESAATTVEKSKMQQDRRVDIGYRDIYTYDESGFQPDQKRADVAGKMLIQLPNGGIMWATEDPTLTPPSLGVSGASVVAFENGKVVEPVNFSYYSNYAAFIDRLELTVFDATDTDLVTPLATESLEVTNNGRYAWDGQLTLDRPLVQGDRLIYVLRAYDKEGRMDETTAKSLLLVSPEEKENNIAQFADQIRRGESQDEISDQQLANQLIESETFGQNNLRQQNIPIYGSRVRIFGQDIPENQPMTINGDIIPVDLERRFVAEYLLPVGQHKFNVVIGNEEDEQIVNDLTVDVTGEHMFMVALADLTASKNSVSDSIQAVDEGDKFEDDFLMEGRLAFYLKGKIKGKYLITAQADTQERELDEMFDGFLDKDPQDIFRRLDPDRYYPVYGDDSTTYRDVDTQGRFYVRVDWDKSQALWGNFNTGITGNEFAQYSRSLYGAAINWRSLDTTELGEAKTQVKAFASEAQTALGHVEFLGTGGSLYYLKHTDILPGSDKVTLEIRDNTTGRVETRVDLQRGADYEIDELQGRIILTTPLSQISRRNLDTIIRDQPLDGFDNVLLVDYEYRPSGFEADSTTVGGRAKVWLGEHVAVGGTFVDENRSGDDYQLAGVDVTLQAGRGTYLKVESADSEANQAATFFSDNGGFSFDEVVPDPTDEVTDKNGGAYSIEARANFKELGWSEHEWKAGAWHRETDAGFSVARRTLNEETTETGAEVNGYFSDDVSITTRASNYERGADNSLRQAQVGVNYQITPKIDITTELRQLEETILGVETSATLAALQYNHRIGETWDVYTVGQFTLDNDGGEYDNNDLFTVGTRYLFGDRSSIGAEYTTGHRGDAASLTAEYQINNEHQVYGRYTYSTDTTQNVFGSQINDGIVLGQKLRLSNQVTIYNESQHFKAPQESGIVHTFGMDYYPSQGWTIGFNLQDGNLDAISGPVDRQAATISGGYRSKDADWSSKIEYREDSGAEEREQWLTTNRLTYRLTEDWRLAARINYADTEDLIDPAQNAKFVEGNLGFAYRPIDNTRWALLGKYTYLYDLRTLAQVTTGADQKSDIYSFEGIYSFNPRWKVAAKIAHRRGQVRENRGSGAWFKSTANLYAAQTRYHLISEWDALLEYRWLELEESQDEREGWLAGADYHISNNFKIGIGYNFTEFSDNLANLDFNYEGWFINFVGKY</sequence>
<protein>
    <submittedName>
        <fullName evidence="2">Uncharacterized protein</fullName>
    </submittedName>
</protein>
<feature type="chain" id="PRO_5045356222" evidence="1">
    <location>
        <begin position="32"/>
        <end position="1238"/>
    </location>
</feature>
<proteinExistence type="predicted"/>
<comment type="caution">
    <text evidence="2">The sequence shown here is derived from an EMBL/GenBank/DDBJ whole genome shotgun (WGS) entry which is preliminary data.</text>
</comment>
<evidence type="ECO:0000313" key="2">
    <source>
        <dbReference type="EMBL" id="GAA4351512.1"/>
    </source>
</evidence>
<dbReference type="EMBL" id="BAABFU010000003">
    <property type="protein sequence ID" value="GAA4351512.1"/>
    <property type="molecule type" value="Genomic_DNA"/>
</dbReference>
<keyword evidence="3" id="KW-1185">Reference proteome</keyword>
<dbReference type="SUPFAM" id="SSF56935">
    <property type="entry name" value="Porins"/>
    <property type="match status" value="3"/>
</dbReference>
<keyword evidence="1" id="KW-0732">Signal</keyword>
<dbReference type="InterPro" id="IPR023614">
    <property type="entry name" value="Porin_dom_sf"/>
</dbReference>
<name>A0ABP8I5I3_9GAMM</name>
<gene>
    <name evidence="2" type="ORF">GCM10023150_18260</name>
</gene>
<dbReference type="Proteomes" id="UP001501294">
    <property type="component" value="Unassembled WGS sequence"/>
</dbReference>
<evidence type="ECO:0000256" key="1">
    <source>
        <dbReference type="SAM" id="SignalP"/>
    </source>
</evidence>
<dbReference type="RefSeq" id="WP_223579960.1">
    <property type="nucleotide sequence ID" value="NZ_BAABFU010000003.1"/>
</dbReference>
<organism evidence="2 3">
    <name type="scientific">Kangiella taiwanensis</name>
    <dbReference type="NCBI Taxonomy" id="1079179"/>
    <lineage>
        <taxon>Bacteria</taxon>
        <taxon>Pseudomonadati</taxon>
        <taxon>Pseudomonadota</taxon>
        <taxon>Gammaproteobacteria</taxon>
        <taxon>Kangiellales</taxon>
        <taxon>Kangiellaceae</taxon>
        <taxon>Kangiella</taxon>
    </lineage>
</organism>
<evidence type="ECO:0000313" key="3">
    <source>
        <dbReference type="Proteomes" id="UP001501294"/>
    </source>
</evidence>
<accession>A0ABP8I5I3</accession>
<feature type="signal peptide" evidence="1">
    <location>
        <begin position="1"/>
        <end position="31"/>
    </location>
</feature>